<dbReference type="PANTHER" id="PTHR44154">
    <property type="entry name" value="QUINONE OXIDOREDUCTASE"/>
    <property type="match status" value="1"/>
</dbReference>
<dbReference type="GO" id="GO:0070402">
    <property type="term" value="F:NADPH binding"/>
    <property type="evidence" value="ECO:0007669"/>
    <property type="project" value="TreeGrafter"/>
</dbReference>
<dbReference type="InterPro" id="IPR013149">
    <property type="entry name" value="ADH-like_C"/>
</dbReference>
<dbReference type="PANTHER" id="PTHR44154:SF1">
    <property type="entry name" value="QUINONE OXIDOREDUCTASE"/>
    <property type="match status" value="1"/>
</dbReference>
<dbReference type="Gene3D" id="3.90.180.10">
    <property type="entry name" value="Medium-chain alcohol dehydrogenases, catalytic domain"/>
    <property type="match status" value="1"/>
</dbReference>
<dbReference type="GO" id="GO:0003730">
    <property type="term" value="F:mRNA 3'-UTR binding"/>
    <property type="evidence" value="ECO:0007669"/>
    <property type="project" value="TreeGrafter"/>
</dbReference>
<dbReference type="CDD" id="cd08253">
    <property type="entry name" value="zeta_crystallin"/>
    <property type="match status" value="1"/>
</dbReference>
<dbReference type="InterPro" id="IPR011032">
    <property type="entry name" value="GroES-like_sf"/>
</dbReference>
<reference evidence="4" key="1">
    <citation type="submission" date="2014-05" db="EMBL/GenBank/DDBJ databases">
        <title>The transcriptome of the halophilic microalga Tetraselmis sp. GSL018 isolated from the Great Salt Lake, Utah.</title>
        <authorList>
            <person name="Jinkerson R.E."/>
            <person name="D'Adamo S."/>
            <person name="Posewitz M.C."/>
        </authorList>
    </citation>
    <scope>NUCLEOTIDE SEQUENCE</scope>
    <source>
        <strain evidence="4">GSL018</strain>
    </source>
</reference>
<dbReference type="InterPro" id="IPR051603">
    <property type="entry name" value="Zinc-ADH_QOR/CCCR"/>
</dbReference>
<dbReference type="InterPro" id="IPR013154">
    <property type="entry name" value="ADH-like_N"/>
</dbReference>
<dbReference type="SMART" id="SM00829">
    <property type="entry name" value="PKS_ER"/>
    <property type="match status" value="1"/>
</dbReference>
<sequence length="272" mass="27698">MAGDVTCKAIVCSAYGGPEVLKISTKTIPPPSKGEIRVRICAAGINPSDTYVRLGPSGPYAGTKLLPDLPFTPGKDGAGIVESVGSGQPSRFSPGDRIYLYGSISGTYAEYALCKEEQVFALPSNVSMLQGACMGVPGFTAYRGLFQRCQVKPGEVVLIHGASGAVGLAAVQLAVASGCTVVGTAGTFAGCEAVRAAGAHAVVCHRDEGYVEAARAATPRGEGFDVCLEMMASSNLPSDLGLMKRGGRAGRDRGLKVGDGPRQPEGGDAAGA</sequence>
<dbReference type="Gene3D" id="3.40.50.720">
    <property type="entry name" value="NAD(P)-binding Rossmann-like Domain"/>
    <property type="match status" value="1"/>
</dbReference>
<evidence type="ECO:0000313" key="4">
    <source>
        <dbReference type="EMBL" id="JAC81387.1"/>
    </source>
</evidence>
<dbReference type="Pfam" id="PF00107">
    <property type="entry name" value="ADH_zinc_N"/>
    <property type="match status" value="1"/>
</dbReference>
<gene>
    <name evidence="4" type="primary">QOR</name>
    <name evidence="4" type="ORF">TSPGSL018_8045</name>
</gene>
<dbReference type="InterPro" id="IPR036291">
    <property type="entry name" value="NAD(P)-bd_dom_sf"/>
</dbReference>
<evidence type="ECO:0000256" key="2">
    <source>
        <dbReference type="SAM" id="MobiDB-lite"/>
    </source>
</evidence>
<accession>A0A061S879</accession>
<dbReference type="Pfam" id="PF08240">
    <property type="entry name" value="ADH_N"/>
    <property type="match status" value="1"/>
</dbReference>
<dbReference type="SUPFAM" id="SSF51735">
    <property type="entry name" value="NAD(P)-binding Rossmann-fold domains"/>
    <property type="match status" value="1"/>
</dbReference>
<evidence type="ECO:0000259" key="3">
    <source>
        <dbReference type="SMART" id="SM00829"/>
    </source>
</evidence>
<dbReference type="GO" id="GO:0003960">
    <property type="term" value="F:quinone reductase (NADPH) activity"/>
    <property type="evidence" value="ECO:0007669"/>
    <property type="project" value="TreeGrafter"/>
</dbReference>
<proteinExistence type="predicted"/>
<dbReference type="SUPFAM" id="SSF50129">
    <property type="entry name" value="GroES-like"/>
    <property type="match status" value="1"/>
</dbReference>
<organism evidence="4">
    <name type="scientific">Tetraselmis sp. GSL018</name>
    <dbReference type="NCBI Taxonomy" id="582737"/>
    <lineage>
        <taxon>Eukaryota</taxon>
        <taxon>Viridiplantae</taxon>
        <taxon>Chlorophyta</taxon>
        <taxon>core chlorophytes</taxon>
        <taxon>Chlorodendrophyceae</taxon>
        <taxon>Chlorodendrales</taxon>
        <taxon>Chlorodendraceae</taxon>
        <taxon>Tetraselmis</taxon>
    </lineage>
</organism>
<dbReference type="InterPro" id="IPR020843">
    <property type="entry name" value="ER"/>
</dbReference>
<name>A0A061S879_9CHLO</name>
<protein>
    <submittedName>
        <fullName evidence="4">NADPH2:quinone reductase</fullName>
    </submittedName>
</protein>
<dbReference type="EMBL" id="GBEZ01003777">
    <property type="protein sequence ID" value="JAC81387.1"/>
    <property type="molecule type" value="Transcribed_RNA"/>
</dbReference>
<feature type="domain" description="Enoyl reductase (ER)" evidence="3">
    <location>
        <begin position="16"/>
        <end position="272"/>
    </location>
</feature>
<evidence type="ECO:0000256" key="1">
    <source>
        <dbReference type="ARBA" id="ARBA00022857"/>
    </source>
</evidence>
<feature type="region of interest" description="Disordered" evidence="2">
    <location>
        <begin position="241"/>
        <end position="272"/>
    </location>
</feature>
<dbReference type="AlphaFoldDB" id="A0A061S879"/>
<dbReference type="GO" id="GO:0005829">
    <property type="term" value="C:cytosol"/>
    <property type="evidence" value="ECO:0007669"/>
    <property type="project" value="TreeGrafter"/>
</dbReference>
<keyword evidence="1" id="KW-0521">NADP</keyword>